<comment type="caution">
    <text evidence="1">The sequence shown here is derived from an EMBL/GenBank/DDBJ whole genome shotgun (WGS) entry which is preliminary data.</text>
</comment>
<proteinExistence type="predicted"/>
<organism evidence="1 2">
    <name type="scientific">Pleurodeles waltl</name>
    <name type="common">Iberian ribbed newt</name>
    <dbReference type="NCBI Taxonomy" id="8319"/>
    <lineage>
        <taxon>Eukaryota</taxon>
        <taxon>Metazoa</taxon>
        <taxon>Chordata</taxon>
        <taxon>Craniata</taxon>
        <taxon>Vertebrata</taxon>
        <taxon>Euteleostomi</taxon>
        <taxon>Amphibia</taxon>
        <taxon>Batrachia</taxon>
        <taxon>Caudata</taxon>
        <taxon>Salamandroidea</taxon>
        <taxon>Salamandridae</taxon>
        <taxon>Pleurodelinae</taxon>
        <taxon>Pleurodeles</taxon>
    </lineage>
</organism>
<name>A0AAV7NSC7_PLEWA</name>
<evidence type="ECO:0000313" key="1">
    <source>
        <dbReference type="EMBL" id="KAJ1118988.1"/>
    </source>
</evidence>
<dbReference type="EMBL" id="JANPWB010000012">
    <property type="protein sequence ID" value="KAJ1118988.1"/>
    <property type="molecule type" value="Genomic_DNA"/>
</dbReference>
<sequence>MCTRRIRDASVLRAGLSHIGLQAGQQVGRCALEGRCLLPERALQRLSVRRPPASAGWEKCRRKCKFPTSLLLDVSA</sequence>
<gene>
    <name evidence="1" type="ORF">NDU88_007174</name>
</gene>
<dbReference type="Proteomes" id="UP001066276">
    <property type="component" value="Chromosome 8"/>
</dbReference>
<evidence type="ECO:0000313" key="2">
    <source>
        <dbReference type="Proteomes" id="UP001066276"/>
    </source>
</evidence>
<protein>
    <submittedName>
        <fullName evidence="1">Uncharacterized protein</fullName>
    </submittedName>
</protein>
<reference evidence="1" key="1">
    <citation type="journal article" date="2022" name="bioRxiv">
        <title>Sequencing and chromosome-scale assembly of the giantPleurodeles waltlgenome.</title>
        <authorList>
            <person name="Brown T."/>
            <person name="Elewa A."/>
            <person name="Iarovenko S."/>
            <person name="Subramanian E."/>
            <person name="Araus A.J."/>
            <person name="Petzold A."/>
            <person name="Susuki M."/>
            <person name="Suzuki K.-i.T."/>
            <person name="Hayashi T."/>
            <person name="Toyoda A."/>
            <person name="Oliveira C."/>
            <person name="Osipova E."/>
            <person name="Leigh N.D."/>
            <person name="Simon A."/>
            <person name="Yun M.H."/>
        </authorList>
    </citation>
    <scope>NUCLEOTIDE SEQUENCE</scope>
    <source>
        <strain evidence="1">20211129_DDA</strain>
        <tissue evidence="1">Liver</tissue>
    </source>
</reference>
<dbReference type="AlphaFoldDB" id="A0AAV7NSC7"/>
<keyword evidence="2" id="KW-1185">Reference proteome</keyword>
<accession>A0AAV7NSC7</accession>